<proteinExistence type="predicted"/>
<dbReference type="Proteomes" id="UP000306628">
    <property type="component" value="Unassembled WGS sequence"/>
</dbReference>
<organism evidence="2 3">
    <name type="scientific">Nonomuraea zeae</name>
    <dbReference type="NCBI Taxonomy" id="1642303"/>
    <lineage>
        <taxon>Bacteria</taxon>
        <taxon>Bacillati</taxon>
        <taxon>Actinomycetota</taxon>
        <taxon>Actinomycetes</taxon>
        <taxon>Streptosporangiales</taxon>
        <taxon>Streptosporangiaceae</taxon>
        <taxon>Nonomuraea</taxon>
    </lineage>
</organism>
<accession>A0A5S4G0H1</accession>
<gene>
    <name evidence="2" type="ORF">ETD85_44430</name>
</gene>
<comment type="caution">
    <text evidence="2">The sequence shown here is derived from an EMBL/GenBank/DDBJ whole genome shotgun (WGS) entry which is preliminary data.</text>
</comment>
<dbReference type="GO" id="GO:0004181">
    <property type="term" value="F:metallocarboxypeptidase activity"/>
    <property type="evidence" value="ECO:0007669"/>
    <property type="project" value="InterPro"/>
</dbReference>
<protein>
    <recommendedName>
        <fullName evidence="1">Peptidase M14 domain-containing protein</fullName>
    </recommendedName>
</protein>
<dbReference type="GO" id="GO:0008270">
    <property type="term" value="F:zinc ion binding"/>
    <property type="evidence" value="ECO:0007669"/>
    <property type="project" value="InterPro"/>
</dbReference>
<dbReference type="AlphaFoldDB" id="A0A5S4G0H1"/>
<dbReference type="OrthoDB" id="4499135at2"/>
<evidence type="ECO:0000313" key="2">
    <source>
        <dbReference type="EMBL" id="TMR25871.1"/>
    </source>
</evidence>
<dbReference type="SUPFAM" id="SSF53187">
    <property type="entry name" value="Zn-dependent exopeptidases"/>
    <property type="match status" value="1"/>
</dbReference>
<dbReference type="InterPro" id="IPR000834">
    <property type="entry name" value="Peptidase_M14"/>
</dbReference>
<evidence type="ECO:0000259" key="1">
    <source>
        <dbReference type="Pfam" id="PF00246"/>
    </source>
</evidence>
<sequence length="478" mass="52205">MDKETRDVKAGKGRYGAVLPEWLESELDTVPDFDAFAGAEELARLLEAVAAAHPDVATLRVVGESRQGEPLLCLTIGSPGPAEALVFGLPHPNEPIGGLTAVHLARRLCADAQLRARLGHRWHVIACIDPDGLRLNEGWLRGPFTREHYARHFYRPAGRDQIEWTFPLDYKDAHFDTPLPETRALMRLIDEHRPELVCSLHNSELGGVYYYLSRTEPALYPILQEVPERLGLPLHRGEPEAPHIVRYADGVYRVGSIRRAYDRMAEQGQLWSGDSGDNTASYASRHGALTLISELPYWIDPTADDETPTGTSYAEALAGKAAAVAELAEVLQRGLDAVQADLVTPDSPYWRATRFFAGLMARTAESTAARARLPESDRPATVAEVTTLAGDGHSFQLRYGGILLRGLDDELAAGNRAEPIARTRARTAARYERWLAADPASAYAVIPIRSLVATQYAATVATAAHLAGPCGRGASRAE</sequence>
<evidence type="ECO:0000313" key="3">
    <source>
        <dbReference type="Proteomes" id="UP000306628"/>
    </source>
</evidence>
<reference evidence="2 3" key="1">
    <citation type="submission" date="2019-05" db="EMBL/GenBank/DDBJ databases">
        <title>Draft genome sequence of Nonomuraea zeae DSM 100528.</title>
        <authorList>
            <person name="Saricaoglu S."/>
            <person name="Isik K."/>
        </authorList>
    </citation>
    <scope>NUCLEOTIDE SEQUENCE [LARGE SCALE GENOMIC DNA]</scope>
    <source>
        <strain evidence="2 3">DSM 100528</strain>
    </source>
</reference>
<name>A0A5S4G0H1_9ACTN</name>
<keyword evidence="3" id="KW-1185">Reference proteome</keyword>
<dbReference type="GO" id="GO:0006508">
    <property type="term" value="P:proteolysis"/>
    <property type="evidence" value="ECO:0007669"/>
    <property type="project" value="InterPro"/>
</dbReference>
<dbReference type="Pfam" id="PF00246">
    <property type="entry name" value="Peptidase_M14"/>
    <property type="match status" value="1"/>
</dbReference>
<feature type="domain" description="Peptidase M14" evidence="1">
    <location>
        <begin position="44"/>
        <end position="213"/>
    </location>
</feature>
<dbReference type="Gene3D" id="3.40.630.10">
    <property type="entry name" value="Zn peptidases"/>
    <property type="match status" value="1"/>
</dbReference>
<dbReference type="EMBL" id="VCKX01000218">
    <property type="protein sequence ID" value="TMR25871.1"/>
    <property type="molecule type" value="Genomic_DNA"/>
</dbReference>